<evidence type="ECO:0000259" key="5">
    <source>
        <dbReference type="Pfam" id="PF02223"/>
    </source>
</evidence>
<keyword evidence="7" id="KW-1185">Reference proteome</keyword>
<accession>A0ABV1XHZ2</accession>
<dbReference type="SUPFAM" id="SSF52540">
    <property type="entry name" value="P-loop containing nucleoside triphosphate hydrolases"/>
    <property type="match status" value="1"/>
</dbReference>
<evidence type="ECO:0000256" key="4">
    <source>
        <dbReference type="ARBA" id="ARBA00022840"/>
    </source>
</evidence>
<evidence type="ECO:0000313" key="6">
    <source>
        <dbReference type="EMBL" id="MER7371213.1"/>
    </source>
</evidence>
<dbReference type="InterPro" id="IPR039430">
    <property type="entry name" value="Thymidylate_kin-like_dom"/>
</dbReference>
<dbReference type="Pfam" id="PF02223">
    <property type="entry name" value="Thymidylate_kin"/>
    <property type="match status" value="1"/>
</dbReference>
<evidence type="ECO:0000256" key="1">
    <source>
        <dbReference type="ARBA" id="ARBA00009776"/>
    </source>
</evidence>
<gene>
    <name evidence="6" type="ORF">ABT384_00920</name>
</gene>
<dbReference type="Gene3D" id="3.40.50.300">
    <property type="entry name" value="P-loop containing nucleotide triphosphate hydrolases"/>
    <property type="match status" value="1"/>
</dbReference>
<dbReference type="EMBL" id="JBEPFB010000001">
    <property type="protein sequence ID" value="MER7371213.1"/>
    <property type="molecule type" value="Genomic_DNA"/>
</dbReference>
<comment type="caution">
    <text evidence="6">The sequence shown here is derived from an EMBL/GenBank/DDBJ whole genome shotgun (WGS) entry which is preliminary data.</text>
</comment>
<sequence length="218" mass="24461">MLIVMEGIDGSGKSTVARLVARELAPYRAVFVDKKDIGPADPGTEARAGRLRELIWSSPEKQGDTYGAAHWILLIASWYAGLARLRPDLTDPDTLAVTDGWYYRNIAKTLVRERLDAHWVESLFAPVPESALTVLLDVAPEVAWARRHDFKDTEIGRWDGFTGPPRESYRAYQSVVREELLRMAKDRDWLVLTPDPDDPPERTAAAVVAAVRALRRTP</sequence>
<evidence type="ECO:0000313" key="7">
    <source>
        <dbReference type="Proteomes" id="UP001486207"/>
    </source>
</evidence>
<feature type="domain" description="Thymidylate kinase-like" evidence="5">
    <location>
        <begin position="6"/>
        <end position="147"/>
    </location>
</feature>
<reference evidence="6 7" key="1">
    <citation type="submission" date="2024-06" db="EMBL/GenBank/DDBJ databases">
        <title>The Natural Products Discovery Center: Release of the First 8490 Sequenced Strains for Exploring Actinobacteria Biosynthetic Diversity.</title>
        <authorList>
            <person name="Kalkreuter E."/>
            <person name="Kautsar S.A."/>
            <person name="Yang D."/>
            <person name="Bader C.D."/>
            <person name="Teijaro C.N."/>
            <person name="Fluegel L."/>
            <person name="Davis C.M."/>
            <person name="Simpson J.R."/>
            <person name="Lauterbach L."/>
            <person name="Steele A.D."/>
            <person name="Gui C."/>
            <person name="Meng S."/>
            <person name="Li G."/>
            <person name="Viehrig K."/>
            <person name="Ye F."/>
            <person name="Su P."/>
            <person name="Kiefer A.F."/>
            <person name="Nichols A."/>
            <person name="Cepeda A.J."/>
            <person name="Yan W."/>
            <person name="Fan B."/>
            <person name="Jiang Y."/>
            <person name="Adhikari A."/>
            <person name="Zheng C.-J."/>
            <person name="Schuster L."/>
            <person name="Cowan T.M."/>
            <person name="Smanski M.J."/>
            <person name="Chevrette M.G."/>
            <person name="De Carvalho L.P.S."/>
            <person name="Shen B."/>
        </authorList>
    </citation>
    <scope>NUCLEOTIDE SEQUENCE [LARGE SCALE GENOMIC DNA]</scope>
    <source>
        <strain evidence="6 7">NPDC000155</strain>
    </source>
</reference>
<keyword evidence="3" id="KW-0547">Nucleotide-binding</keyword>
<name>A0ABV1XHZ2_9ACTN</name>
<evidence type="ECO:0000256" key="2">
    <source>
        <dbReference type="ARBA" id="ARBA00017144"/>
    </source>
</evidence>
<dbReference type="RefSeq" id="WP_190069028.1">
    <property type="nucleotide sequence ID" value="NZ_BNBM01000002.1"/>
</dbReference>
<protein>
    <recommendedName>
        <fullName evidence="2">Thymidylate kinase</fullName>
    </recommendedName>
</protein>
<dbReference type="InterPro" id="IPR027417">
    <property type="entry name" value="P-loop_NTPase"/>
</dbReference>
<dbReference type="PANTHER" id="PTHR10344:SF4">
    <property type="entry name" value="UMP-CMP KINASE 2, MITOCHONDRIAL"/>
    <property type="match status" value="1"/>
</dbReference>
<dbReference type="PANTHER" id="PTHR10344">
    <property type="entry name" value="THYMIDYLATE KINASE"/>
    <property type="match status" value="1"/>
</dbReference>
<organism evidence="6 7">
    <name type="scientific">Streptomyces lanatus</name>
    <dbReference type="NCBI Taxonomy" id="66900"/>
    <lineage>
        <taxon>Bacteria</taxon>
        <taxon>Bacillati</taxon>
        <taxon>Actinomycetota</taxon>
        <taxon>Actinomycetes</taxon>
        <taxon>Kitasatosporales</taxon>
        <taxon>Streptomycetaceae</taxon>
        <taxon>Streptomyces</taxon>
    </lineage>
</organism>
<keyword evidence="4" id="KW-0067">ATP-binding</keyword>
<evidence type="ECO:0000256" key="3">
    <source>
        <dbReference type="ARBA" id="ARBA00022741"/>
    </source>
</evidence>
<dbReference type="Proteomes" id="UP001486207">
    <property type="component" value="Unassembled WGS sequence"/>
</dbReference>
<proteinExistence type="inferred from homology"/>
<comment type="similarity">
    <text evidence="1">Belongs to the thymidylate kinase family.</text>
</comment>